<proteinExistence type="predicted"/>
<dbReference type="NCBIfam" id="NF038220">
    <property type="entry name" value="IcmT_TraK"/>
    <property type="match status" value="1"/>
</dbReference>
<protein>
    <submittedName>
        <fullName evidence="2">TraK-IcmT (Modular protein)</fullName>
    </submittedName>
</protein>
<feature type="transmembrane region" description="Helical" evidence="1">
    <location>
        <begin position="24"/>
        <end position="50"/>
    </location>
</feature>
<dbReference type="InterPro" id="IPR047756">
    <property type="entry name" value="IcmT-like"/>
</dbReference>
<keyword evidence="1" id="KW-1133">Transmembrane helix</keyword>
<organism evidence="2 3">
    <name type="scientific">Cupriavidus taiwanensis</name>
    <dbReference type="NCBI Taxonomy" id="164546"/>
    <lineage>
        <taxon>Bacteria</taxon>
        <taxon>Pseudomonadati</taxon>
        <taxon>Pseudomonadota</taxon>
        <taxon>Betaproteobacteria</taxon>
        <taxon>Burkholderiales</taxon>
        <taxon>Burkholderiaceae</taxon>
        <taxon>Cupriavidus</taxon>
    </lineage>
</organism>
<dbReference type="AlphaFoldDB" id="A0A7Z7JFH0"/>
<dbReference type="RefSeq" id="WP_198044300.1">
    <property type="nucleotide sequence ID" value="NZ_CP158889.1"/>
</dbReference>
<evidence type="ECO:0000313" key="3">
    <source>
        <dbReference type="Proteomes" id="UP000257139"/>
    </source>
</evidence>
<keyword evidence="1" id="KW-0812">Transmembrane</keyword>
<name>A0A7Z7JFH0_9BURK</name>
<dbReference type="Proteomes" id="UP000257139">
    <property type="component" value="Unassembled WGS sequence"/>
</dbReference>
<keyword evidence="1" id="KW-0472">Membrane</keyword>
<gene>
    <name evidence="2" type="primary">traK</name>
    <name evidence="2" type="ORF">CBM2594_U10115</name>
</gene>
<evidence type="ECO:0000313" key="2">
    <source>
        <dbReference type="EMBL" id="SPC25614.1"/>
    </source>
</evidence>
<sequence length="89" mass="10701">MSGRKSIWRDAARTPRIASIDARAFFPLIFALFHMRVWTFSVAFVVVVMFRLMETRGYTLPVFLRAVRHWLRGRSVPSRGWWVHRRFFD</sequence>
<reference evidence="2 3" key="1">
    <citation type="submission" date="2018-01" db="EMBL/GenBank/DDBJ databases">
        <authorList>
            <person name="Clerissi C."/>
        </authorList>
    </citation>
    <scope>NUCLEOTIDE SEQUENCE [LARGE SCALE GENOMIC DNA]</scope>
    <source>
        <strain evidence="2">Cupriavidus taiwanensis STM 6021</strain>
    </source>
</reference>
<comment type="caution">
    <text evidence="2">The sequence shown here is derived from an EMBL/GenBank/DDBJ whole genome shotgun (WGS) entry which is preliminary data.</text>
</comment>
<dbReference type="EMBL" id="OGUU01000045">
    <property type="protein sequence ID" value="SPC25614.1"/>
    <property type="molecule type" value="Genomic_DNA"/>
</dbReference>
<evidence type="ECO:0000256" key="1">
    <source>
        <dbReference type="SAM" id="Phobius"/>
    </source>
</evidence>
<accession>A0A7Z7JFH0</accession>